<feature type="domain" description="Ubiquitin-like" evidence="5">
    <location>
        <begin position="176"/>
        <end position="242"/>
    </location>
</feature>
<evidence type="ECO:0000256" key="4">
    <source>
        <dbReference type="SAM" id="MobiDB-lite"/>
    </source>
</evidence>
<evidence type="ECO:0000256" key="1">
    <source>
        <dbReference type="ARBA" id="ARBA00004123"/>
    </source>
</evidence>
<dbReference type="InterPro" id="IPR016024">
    <property type="entry name" value="ARM-type_fold"/>
</dbReference>
<dbReference type="SUPFAM" id="SSF54236">
    <property type="entry name" value="Ubiquitin-like"/>
    <property type="match status" value="1"/>
</dbReference>
<dbReference type="Proteomes" id="UP000314294">
    <property type="component" value="Unassembled WGS sequence"/>
</dbReference>
<feature type="compositionally biased region" description="Basic and acidic residues" evidence="4">
    <location>
        <begin position="47"/>
        <end position="61"/>
    </location>
</feature>
<dbReference type="OrthoDB" id="2192888at2759"/>
<dbReference type="InterPro" id="IPR032752">
    <property type="entry name" value="DC-UbP/UBTD2_N"/>
</dbReference>
<dbReference type="InterPro" id="IPR029071">
    <property type="entry name" value="Ubiquitin-like_domsf"/>
</dbReference>
<dbReference type="Gene3D" id="1.25.10.10">
    <property type="entry name" value="Leucine-rich Repeat Variant"/>
    <property type="match status" value="1"/>
</dbReference>
<feature type="region of interest" description="Disordered" evidence="4">
    <location>
        <begin position="1364"/>
        <end position="1383"/>
    </location>
</feature>
<feature type="compositionally biased region" description="Basic and acidic residues" evidence="4">
    <location>
        <begin position="1310"/>
        <end position="1329"/>
    </location>
</feature>
<dbReference type="InterPro" id="IPR000626">
    <property type="entry name" value="Ubiquitin-like_dom"/>
</dbReference>
<dbReference type="GO" id="GO:0005634">
    <property type="term" value="C:nucleus"/>
    <property type="evidence" value="ECO:0007669"/>
    <property type="project" value="UniProtKB-SubCell"/>
</dbReference>
<sequence>MWQANCRRMHNLADWISGTVMGGCVGRSRMDGQGSAQSSTRSKKRGGRNEPLKKERPKWKSDYPMTEGQLRSKRDEFWDTAPAFDGRKEIWDALRAAALAAECNDQELAQAIVDGACITLPHGSLTESYDELGNRYQLPAYTLAPPVNLISETTGESKVSDASQKQAQPPPCRQEFQLRVRLSTGKDVRLTASMADSIAELKKQLEEQEEIGVTRQRWFFSGKLLTDKTRLQDAKIQKDFVVQAFGATGLFSTSKMVKSGKLRSGTGSKLKRWKKGHSSDSNPETSRHRQAAKSRFFSRPTGKSDLTVDALKLHNDLQAGPLELGGRKDACMEEEPNEGFSERTSGTFLSGLSDCSNLTFRKVQRYWESNSAAHKEICAVLAAVTEVIRSQGGKETETEYFAALMTTLEVVDSAESQAAVAYLLNLVMKRVPVPVLMSKFSDTTKALMEVMSKQAMFETSSALRWVLSCLATLLRKQDATVWTYPSTVQAYHGLLSFTVHSKPKVRKAAQQGVCSILRGSDFLFTDDAPTHHPAAATTAKFCMKEMEQAGGSKEDTTTLHVLGLLKELMAIFPLVAVKSCCETLLRVMTLSHVLVTASAMQAFHKLFSGKPNALTLSPELNAQIITALYDYLPSENDMQPLLAWLAVMEKAHVHLAGLQSTLSLGHLPRLFSAATSCLLSPHTQVASAATNTLKSLGCFYRAAGKQAHPIMTKSLQSLADLRATPHFPFSGELDLAVGGAVESMGPEVVLGAVPLNITGYEDDLEFPRSWLIPVIRDHVKNTHLGFFSSYFLPLASTLTQRAVELEQAGQKLESKVYKTLQTQIWTMLPGFCTCPVDLLASFKSIARTLGMAVNERPDLRLTVCQALRTIVNKSCSTEEEKAEVGRFSKNFLPILFNVYGQKPAAGESATYRMAVLDTIKVYLTVTETEPRLKCLIHIVKSLNEEHRDFITTLLPEVIICTKEVSVGARKNAYNLLVEIGNAFIRFCGNTNDAMEQYLALVYAGLTGSVTMITCTVLALTRLMFEYKDAIDVTTREQLLHNVCLLLTSRTREIVKAALGFIKVILFIMDPKTLASHATVMMKGVGSIKDDVRRHFRTKLKNIFTKFIRKFGFELVKSMLPAEHHKVLANIRKADARTKRKKQASENQDDSNSEEDDPKTKSQSIEDILAESDSDMSEDEGKKKYSQKKAGKPQKARAWLKEGEEDDPLNFLDPKVSQRVLATNPAMKKSAKVAHGFKVTSDGRLIIREDDVEDVKDNDEGEMKDILEEAGVKSKKSLKRNFQNDNFDDDMDIQPQQKYKAGGSGIHRALGGREDMGSDYKSKKGKGDVKKKGKVDPYAYIPLKKSQLNRRKRAKLQGQFQGMVRGAQKGALSGKKMQKKKRKA</sequence>
<dbReference type="InterPro" id="IPR038169">
    <property type="entry name" value="DC-UbP/UBTD2_N_sf"/>
</dbReference>
<proteinExistence type="inferred from homology"/>
<dbReference type="SUPFAM" id="SSF48371">
    <property type="entry name" value="ARM repeat"/>
    <property type="match status" value="1"/>
</dbReference>
<dbReference type="Pfam" id="PF16455">
    <property type="entry name" value="UBD"/>
    <property type="match status" value="1"/>
</dbReference>
<dbReference type="InterPro" id="IPR052087">
    <property type="entry name" value="RRP12"/>
</dbReference>
<name>A0A4Z2I1F1_9TELE</name>
<dbReference type="PROSITE" id="PS50053">
    <property type="entry name" value="UBIQUITIN_2"/>
    <property type="match status" value="1"/>
</dbReference>
<organism evidence="6 7">
    <name type="scientific">Liparis tanakae</name>
    <name type="common">Tanaka's snailfish</name>
    <dbReference type="NCBI Taxonomy" id="230148"/>
    <lineage>
        <taxon>Eukaryota</taxon>
        <taxon>Metazoa</taxon>
        <taxon>Chordata</taxon>
        <taxon>Craniata</taxon>
        <taxon>Vertebrata</taxon>
        <taxon>Euteleostomi</taxon>
        <taxon>Actinopterygii</taxon>
        <taxon>Neopterygii</taxon>
        <taxon>Teleostei</taxon>
        <taxon>Neoteleostei</taxon>
        <taxon>Acanthomorphata</taxon>
        <taxon>Eupercaria</taxon>
        <taxon>Perciformes</taxon>
        <taxon>Cottioidei</taxon>
        <taxon>Cottales</taxon>
        <taxon>Liparidae</taxon>
        <taxon>Liparis</taxon>
    </lineage>
</organism>
<feature type="region of interest" description="Disordered" evidence="4">
    <location>
        <begin position="1282"/>
        <end position="1333"/>
    </location>
</feature>
<keyword evidence="7" id="KW-1185">Reference proteome</keyword>
<dbReference type="InterPro" id="IPR012978">
    <property type="entry name" value="HEAT_RRP12"/>
</dbReference>
<feature type="compositionally biased region" description="Basic residues" evidence="4">
    <location>
        <begin position="1183"/>
        <end position="1194"/>
    </location>
</feature>
<feature type="region of interest" description="Disordered" evidence="4">
    <location>
        <begin position="261"/>
        <end position="301"/>
    </location>
</feature>
<evidence type="ECO:0000256" key="2">
    <source>
        <dbReference type="ARBA" id="ARBA00007690"/>
    </source>
</evidence>
<comment type="subcellular location">
    <subcellularLocation>
        <location evidence="1">Nucleus</location>
    </subcellularLocation>
</comment>
<accession>A0A4Z2I1F1</accession>
<dbReference type="EMBL" id="SRLO01000145">
    <property type="protein sequence ID" value="TNN71797.1"/>
    <property type="molecule type" value="Genomic_DNA"/>
</dbReference>
<evidence type="ECO:0000313" key="6">
    <source>
        <dbReference type="EMBL" id="TNN71797.1"/>
    </source>
</evidence>
<dbReference type="PANTHER" id="PTHR48287">
    <property type="entry name" value="ARM REPEAT SUPERFAMILY PROTEIN"/>
    <property type="match status" value="1"/>
</dbReference>
<reference evidence="6 7" key="1">
    <citation type="submission" date="2019-03" db="EMBL/GenBank/DDBJ databases">
        <title>First draft genome of Liparis tanakae, snailfish: a comprehensive survey of snailfish specific genes.</title>
        <authorList>
            <person name="Kim W."/>
            <person name="Song I."/>
            <person name="Jeong J.-H."/>
            <person name="Kim D."/>
            <person name="Kim S."/>
            <person name="Ryu S."/>
            <person name="Song J.Y."/>
            <person name="Lee S.K."/>
        </authorList>
    </citation>
    <scope>NUCLEOTIDE SEQUENCE [LARGE SCALE GENOMIC DNA]</scope>
    <source>
        <tissue evidence="6">Muscle</tissue>
    </source>
</reference>
<dbReference type="InterPro" id="IPR057860">
    <property type="entry name" value="HEAT_RRP12_N"/>
</dbReference>
<dbReference type="Pfam" id="PF08161">
    <property type="entry name" value="RRP12_HEAT"/>
    <property type="match status" value="1"/>
</dbReference>
<comment type="caution">
    <text evidence="6">The sequence shown here is derived from an EMBL/GenBank/DDBJ whole genome shotgun (WGS) entry which is preliminary data.</text>
</comment>
<feature type="region of interest" description="Disordered" evidence="4">
    <location>
        <begin position="153"/>
        <end position="172"/>
    </location>
</feature>
<dbReference type="Gene3D" id="1.20.225.20">
    <property type="entry name" value="Ub domain-containing protein, DC-UbP/UBTD2, N-terminal domain"/>
    <property type="match status" value="1"/>
</dbReference>
<feature type="compositionally biased region" description="Acidic residues" evidence="4">
    <location>
        <begin position="1167"/>
        <end position="1177"/>
    </location>
</feature>
<evidence type="ECO:0000259" key="5">
    <source>
        <dbReference type="PROSITE" id="PS50053"/>
    </source>
</evidence>
<keyword evidence="3" id="KW-0539">Nucleus</keyword>
<protein>
    <submittedName>
        <fullName evidence="6">RRP12-like protein</fullName>
    </submittedName>
</protein>
<dbReference type="SMART" id="SM00213">
    <property type="entry name" value="UBQ"/>
    <property type="match status" value="1"/>
</dbReference>
<gene>
    <name evidence="6" type="primary">Rrp12</name>
    <name evidence="6" type="ORF">EYF80_017968</name>
</gene>
<dbReference type="Pfam" id="PF25772">
    <property type="entry name" value="HEAT_RRP12_N"/>
    <property type="match status" value="1"/>
</dbReference>
<dbReference type="PANTHER" id="PTHR48287:SF1">
    <property type="entry name" value="ARM REPEAT SUPERFAMILY PROTEIN"/>
    <property type="match status" value="1"/>
</dbReference>
<feature type="compositionally biased region" description="Acidic residues" evidence="4">
    <location>
        <begin position="1146"/>
        <end position="1156"/>
    </location>
</feature>
<dbReference type="InterPro" id="IPR011989">
    <property type="entry name" value="ARM-like"/>
</dbReference>
<dbReference type="Gene3D" id="3.10.20.90">
    <property type="entry name" value="Phosphatidylinositol 3-kinase Catalytic Subunit, Chain A, domain 1"/>
    <property type="match status" value="1"/>
</dbReference>
<dbReference type="Pfam" id="PF00240">
    <property type="entry name" value="ubiquitin"/>
    <property type="match status" value="1"/>
</dbReference>
<feature type="region of interest" description="Disordered" evidence="4">
    <location>
        <begin position="1130"/>
        <end position="1210"/>
    </location>
</feature>
<evidence type="ECO:0000256" key="3">
    <source>
        <dbReference type="ARBA" id="ARBA00023242"/>
    </source>
</evidence>
<feature type="region of interest" description="Disordered" evidence="4">
    <location>
        <begin position="26"/>
        <end position="67"/>
    </location>
</feature>
<feature type="compositionally biased region" description="Polar residues" evidence="4">
    <location>
        <begin position="153"/>
        <end position="167"/>
    </location>
</feature>
<comment type="similarity">
    <text evidence="2">Belongs to the RRP12 family.</text>
</comment>
<evidence type="ECO:0000313" key="7">
    <source>
        <dbReference type="Proteomes" id="UP000314294"/>
    </source>
</evidence>